<evidence type="ECO:0000313" key="2">
    <source>
        <dbReference type="Proteomes" id="UP000007174"/>
    </source>
</evidence>
<dbReference type="Proteomes" id="UP000007174">
    <property type="component" value="Unassembled WGS sequence"/>
</dbReference>
<accession>H1VJF7</accession>
<dbReference type="HOGENOM" id="CLU_1366165_0_0_1"/>
<reference evidence="2" key="1">
    <citation type="journal article" date="2012" name="Nat. Genet.">
        <title>Lifestyle transitions in plant pathogenic Colletotrichum fungi deciphered by genome and transcriptome analyses.</title>
        <authorList>
            <person name="O'Connell R.J."/>
            <person name="Thon M.R."/>
            <person name="Hacquard S."/>
            <person name="Amyotte S.G."/>
            <person name="Kleemann J."/>
            <person name="Torres M.F."/>
            <person name="Damm U."/>
            <person name="Buiate E.A."/>
            <person name="Epstein L."/>
            <person name="Alkan N."/>
            <person name="Altmueller J."/>
            <person name="Alvarado-Balderrama L."/>
            <person name="Bauser C.A."/>
            <person name="Becker C."/>
            <person name="Birren B.W."/>
            <person name="Chen Z."/>
            <person name="Choi J."/>
            <person name="Crouch J.A."/>
            <person name="Duvick J.P."/>
            <person name="Farman M.A."/>
            <person name="Gan P."/>
            <person name="Heiman D."/>
            <person name="Henrissat B."/>
            <person name="Howard R.J."/>
            <person name="Kabbage M."/>
            <person name="Koch C."/>
            <person name="Kracher B."/>
            <person name="Kubo Y."/>
            <person name="Law A.D."/>
            <person name="Lebrun M.-H."/>
            <person name="Lee Y.-H."/>
            <person name="Miyara I."/>
            <person name="Moore N."/>
            <person name="Neumann U."/>
            <person name="Nordstroem K."/>
            <person name="Panaccione D.G."/>
            <person name="Panstruga R."/>
            <person name="Place M."/>
            <person name="Proctor R.H."/>
            <person name="Prusky D."/>
            <person name="Rech G."/>
            <person name="Reinhardt R."/>
            <person name="Rollins J.A."/>
            <person name="Rounsley S."/>
            <person name="Schardl C.L."/>
            <person name="Schwartz D.C."/>
            <person name="Shenoy N."/>
            <person name="Shirasu K."/>
            <person name="Sikhakolli U.R."/>
            <person name="Stueber K."/>
            <person name="Sukno S.A."/>
            <person name="Sweigard J.A."/>
            <person name="Takano Y."/>
            <person name="Takahara H."/>
            <person name="Trail F."/>
            <person name="van der Does H.C."/>
            <person name="Voll L.M."/>
            <person name="Will I."/>
            <person name="Young S."/>
            <person name="Zeng Q."/>
            <person name="Zhang J."/>
            <person name="Zhou S."/>
            <person name="Dickman M.B."/>
            <person name="Schulze-Lefert P."/>
            <person name="Ver Loren van Themaat E."/>
            <person name="Ma L.-J."/>
            <person name="Vaillancourt L.J."/>
        </authorList>
    </citation>
    <scope>NUCLEOTIDE SEQUENCE [LARGE SCALE GENOMIC DNA]</scope>
    <source>
        <strain evidence="2">IMI 349063</strain>
    </source>
</reference>
<protein>
    <submittedName>
        <fullName evidence="1">Uncharacterized protein</fullName>
    </submittedName>
</protein>
<proteinExistence type="predicted"/>
<gene>
    <name evidence="1" type="ORF">CH063_10945</name>
</gene>
<dbReference type="AlphaFoldDB" id="H1VJF7"/>
<name>H1VJF7_COLHI</name>
<dbReference type="EMBL" id="CACQ02004029">
    <property type="protein sequence ID" value="CCF40360.1"/>
    <property type="molecule type" value="Genomic_DNA"/>
</dbReference>
<organism evidence="1 2">
    <name type="scientific">Colletotrichum higginsianum (strain IMI 349063)</name>
    <name type="common">Crucifer anthracnose fungus</name>
    <dbReference type="NCBI Taxonomy" id="759273"/>
    <lineage>
        <taxon>Eukaryota</taxon>
        <taxon>Fungi</taxon>
        <taxon>Dikarya</taxon>
        <taxon>Ascomycota</taxon>
        <taxon>Pezizomycotina</taxon>
        <taxon>Sordariomycetes</taxon>
        <taxon>Hypocreomycetidae</taxon>
        <taxon>Glomerellales</taxon>
        <taxon>Glomerellaceae</taxon>
        <taxon>Colletotrichum</taxon>
        <taxon>Colletotrichum destructivum species complex</taxon>
    </lineage>
</organism>
<evidence type="ECO:0000313" key="1">
    <source>
        <dbReference type="EMBL" id="CCF40360.1"/>
    </source>
</evidence>
<sequence length="200" mass="23294">MYTTRRPRHFGKLDFPVTSQTVVYRLICFIRSMICARWCRSRLHRLVGSHPSPGLSPSSIKQPFSGSSYQPWVRPLTVLPSRRWDVRGLEDRISGGQSLFSPSARSLRRSHRAGRLPRYPRTLDNTGTSSRFRLRLEVNFSPRGFRFISFHLPILFSTNVCLLFYPQQPRFLSRTDCWTERKRESPLVAIPTNSTALLRR</sequence>